<dbReference type="PANTHER" id="PTHR11528">
    <property type="entry name" value="HEAT SHOCK PROTEIN 90 FAMILY MEMBER"/>
    <property type="match status" value="1"/>
</dbReference>
<keyword evidence="3" id="KW-0067">ATP-binding</keyword>
<dbReference type="Gene3D" id="3.30.565.10">
    <property type="entry name" value="Histidine kinase-like ATPase, C-terminal domain"/>
    <property type="match status" value="1"/>
</dbReference>
<dbReference type="InterPro" id="IPR020575">
    <property type="entry name" value="Hsp90_N"/>
</dbReference>
<evidence type="ECO:0000256" key="3">
    <source>
        <dbReference type="ARBA" id="ARBA00022840"/>
    </source>
</evidence>
<dbReference type="InterPro" id="IPR020568">
    <property type="entry name" value="Ribosomal_Su5_D2-typ_SF"/>
</dbReference>
<accession>A0A3G4ZMJ1</accession>
<dbReference type="GO" id="GO:0005524">
    <property type="term" value="F:ATP binding"/>
    <property type="evidence" value="ECO:0007669"/>
    <property type="project" value="UniProtKB-KW"/>
</dbReference>
<protein>
    <submittedName>
        <fullName evidence="6">Hsp82-like protein</fullName>
    </submittedName>
</protein>
<name>A0A3G4ZMJ1_9VIRU</name>
<dbReference type="SUPFAM" id="SSF110942">
    <property type="entry name" value="HSP90 C-terminal domain"/>
    <property type="match status" value="1"/>
</dbReference>
<feature type="compositionally biased region" description="Polar residues" evidence="5">
    <location>
        <begin position="691"/>
        <end position="703"/>
    </location>
</feature>
<sequence>MSDNTEFQFQTDIVQLMHLIVNAFYSNKDIFLRELISNASDALDKVRYLSLTDPSMKDNTELSIKIIPNQENKTLTIIDTGIGMTREDLVNNLGTIASSGTKKFMDFMHSKNPQEKMDNNLIGKFGVGFYSAFLVANSVTVFTRHNNDDGYVWESNMENKYTVKKCEDNLPHGTKIVLHMKEDCLEYLEEKRIKEIVKSHSQFIMFPIYQAVVKTTTEGDESTKGDEQDQIDESVEEDDETTKNVDGVKIEDIDEDEEKNQKQKQENKKSSVEFEHLNKQKPIWARDPKDVSNEEYVSFYKLISEDWEEHLHVKHFNVESQTGSLRGLLFIPKRAPFDLLQSEKKQKNIKLYVKKVFITDDCSEFVPPWMSFVKGVIDSDDLQLNVSREMLQQTKEFKVIKKQLVNKVIDMMYELVEDPEKYKTFYENFSRNIKLAVHDEEGKTEKLAGLLRFNSTNVPDLISLDQYIETMPTSGKIYYITGDKDAVYNPCLEIFKKKNMNVLLLLDPIDEYITMKLKTYKNVELVSVTKDGLKLDESEEEKKERDELNKKLEPLCKAVKDILKNSVEKVIVSNKLTDSPCAVVSGQQGYSANMERIVRAQALGDPNMLKFMASRKILELNPHDELVNNLSTKLEQKEKIDNLVIMMYEAALFSSGFSLDNPASFSKRVYNIMKLHTSNKDVELENNALHSNDNQHYGQNKLNNVDDDEESLDEQYDNNDYNDNNDDNNDNDHVHGPNCNHNHEHLDESKSVLEQLD</sequence>
<dbReference type="FunFam" id="3.30.565.10:FF:000005">
    <property type="entry name" value="Heat shock protein 90"/>
    <property type="match status" value="1"/>
</dbReference>
<dbReference type="InterPro" id="IPR037196">
    <property type="entry name" value="HSP90_C"/>
</dbReference>
<feature type="compositionally biased region" description="Acidic residues" evidence="5">
    <location>
        <begin position="228"/>
        <end position="240"/>
    </location>
</feature>
<dbReference type="FunFam" id="1.20.120.790:FF:000001">
    <property type="entry name" value="Heat shock protein 90 alpha"/>
    <property type="match status" value="1"/>
</dbReference>
<dbReference type="GO" id="GO:0140662">
    <property type="term" value="F:ATP-dependent protein folding chaperone"/>
    <property type="evidence" value="ECO:0007669"/>
    <property type="project" value="InterPro"/>
</dbReference>
<evidence type="ECO:0000256" key="2">
    <source>
        <dbReference type="ARBA" id="ARBA00022741"/>
    </source>
</evidence>
<dbReference type="EMBL" id="MK071982">
    <property type="protein sequence ID" value="AYV76070.1"/>
    <property type="molecule type" value="Genomic_DNA"/>
</dbReference>
<dbReference type="SUPFAM" id="SSF55874">
    <property type="entry name" value="ATPase domain of HSP90 chaperone/DNA topoisomerase II/histidine kinase"/>
    <property type="match status" value="1"/>
</dbReference>
<feature type="compositionally biased region" description="Basic and acidic residues" evidence="5">
    <location>
        <begin position="730"/>
        <end position="751"/>
    </location>
</feature>
<organism evidence="6">
    <name type="scientific">Terrestrivirus sp</name>
    <dbReference type="NCBI Taxonomy" id="2487775"/>
    <lineage>
        <taxon>Viruses</taxon>
        <taxon>Varidnaviria</taxon>
        <taxon>Bamfordvirae</taxon>
        <taxon>Nucleocytoviricota</taxon>
        <taxon>Megaviricetes</taxon>
        <taxon>Imitervirales</taxon>
        <taxon>Mimiviridae</taxon>
        <taxon>Klosneuvirinae</taxon>
    </lineage>
</organism>
<dbReference type="HAMAP" id="MF_00505">
    <property type="entry name" value="HSP90"/>
    <property type="match status" value="1"/>
</dbReference>
<dbReference type="SUPFAM" id="SSF54211">
    <property type="entry name" value="Ribosomal protein S5 domain 2-like"/>
    <property type="match status" value="1"/>
</dbReference>
<dbReference type="InterPro" id="IPR001404">
    <property type="entry name" value="Hsp90_fam"/>
</dbReference>
<dbReference type="CDD" id="cd16927">
    <property type="entry name" value="HATPase_Hsp90-like"/>
    <property type="match status" value="1"/>
</dbReference>
<gene>
    <name evidence="6" type="ORF">Terrestrivirus4_118</name>
</gene>
<dbReference type="Gene3D" id="3.40.50.11260">
    <property type="match status" value="1"/>
</dbReference>
<feature type="region of interest" description="Disordered" evidence="5">
    <location>
        <begin position="691"/>
        <end position="757"/>
    </location>
</feature>
<evidence type="ECO:0000256" key="5">
    <source>
        <dbReference type="SAM" id="MobiDB-lite"/>
    </source>
</evidence>
<dbReference type="Pfam" id="PF00183">
    <property type="entry name" value="HSP90"/>
    <property type="match status" value="1"/>
</dbReference>
<dbReference type="PIRSF" id="PIRSF002583">
    <property type="entry name" value="Hsp90"/>
    <property type="match status" value="1"/>
</dbReference>
<dbReference type="GO" id="GO:0016887">
    <property type="term" value="F:ATP hydrolysis activity"/>
    <property type="evidence" value="ECO:0007669"/>
    <property type="project" value="InterPro"/>
</dbReference>
<dbReference type="InterPro" id="IPR036890">
    <property type="entry name" value="HATPase_C_sf"/>
</dbReference>
<feature type="compositionally biased region" description="Basic and acidic residues" evidence="5">
    <location>
        <begin position="259"/>
        <end position="272"/>
    </location>
</feature>
<dbReference type="InterPro" id="IPR019805">
    <property type="entry name" value="Heat_shock_protein_90_CS"/>
</dbReference>
<comment type="similarity">
    <text evidence="1">Belongs to the heat shock protein 90 family.</text>
</comment>
<feature type="region of interest" description="Disordered" evidence="5">
    <location>
        <begin position="217"/>
        <end position="272"/>
    </location>
</feature>
<keyword evidence="2" id="KW-0547">Nucleotide-binding</keyword>
<proteinExistence type="inferred from homology"/>
<dbReference type="Pfam" id="PF13589">
    <property type="entry name" value="HATPase_c_3"/>
    <property type="match status" value="1"/>
</dbReference>
<reference evidence="6" key="1">
    <citation type="submission" date="2018-10" db="EMBL/GenBank/DDBJ databases">
        <title>Hidden diversity of soil giant viruses.</title>
        <authorList>
            <person name="Schulz F."/>
            <person name="Alteio L."/>
            <person name="Goudeau D."/>
            <person name="Ryan E.M."/>
            <person name="Malmstrom R.R."/>
            <person name="Blanchard J."/>
            <person name="Woyke T."/>
        </authorList>
    </citation>
    <scope>NUCLEOTIDE SEQUENCE</scope>
    <source>
        <strain evidence="6">TEV1</strain>
    </source>
</reference>
<feature type="compositionally biased region" description="Basic and acidic residues" evidence="5">
    <location>
        <begin position="241"/>
        <end position="251"/>
    </location>
</feature>
<dbReference type="PRINTS" id="PR00775">
    <property type="entry name" value="HEATSHOCK90"/>
</dbReference>
<evidence type="ECO:0000256" key="1">
    <source>
        <dbReference type="ARBA" id="ARBA00008239"/>
    </source>
</evidence>
<feature type="compositionally biased region" description="Acidic residues" evidence="5">
    <location>
        <begin position="705"/>
        <end position="717"/>
    </location>
</feature>
<dbReference type="Gene3D" id="3.30.230.80">
    <property type="match status" value="1"/>
</dbReference>
<evidence type="ECO:0000256" key="4">
    <source>
        <dbReference type="ARBA" id="ARBA00023186"/>
    </source>
</evidence>
<dbReference type="FunFam" id="3.30.230.80:FF:000001">
    <property type="entry name" value="Heat shock protein 90 alpha"/>
    <property type="match status" value="1"/>
</dbReference>
<dbReference type="NCBIfam" id="NF003555">
    <property type="entry name" value="PRK05218.1"/>
    <property type="match status" value="1"/>
</dbReference>
<evidence type="ECO:0000313" key="6">
    <source>
        <dbReference type="EMBL" id="AYV76070.1"/>
    </source>
</evidence>
<dbReference type="GO" id="GO:0051082">
    <property type="term" value="F:unfolded protein binding"/>
    <property type="evidence" value="ECO:0007669"/>
    <property type="project" value="InterPro"/>
</dbReference>
<keyword evidence="4" id="KW-0143">Chaperone</keyword>
<dbReference type="Gene3D" id="1.20.120.790">
    <property type="entry name" value="Heat shock protein 90, C-terminal domain"/>
    <property type="match status" value="1"/>
</dbReference>
<dbReference type="PROSITE" id="PS00298">
    <property type="entry name" value="HSP90"/>
    <property type="match status" value="1"/>
</dbReference>